<evidence type="ECO:0000313" key="1">
    <source>
        <dbReference type="EMBL" id="EEO27984.1"/>
    </source>
</evidence>
<dbReference type="Proteomes" id="UP000003973">
    <property type="component" value="Unassembled WGS sequence"/>
</dbReference>
<comment type="caution">
    <text evidence="1">The sequence shown here is derived from an EMBL/GenBank/DDBJ whole genome shotgun (WGS) entry which is preliminary data.</text>
</comment>
<dbReference type="HOGENOM" id="CLU_2130949_0_0_4"/>
<sequence length="113" mass="12071">MIFGQLWLSGFGKLSVRYVREQTGFRTYLESLPESPAKRQSPGTGGKIVEGICMLKEAGAVLKRQASPDSAVSGKVTHPVFAARQGFSFPVCEDEFLKKASFLAGSSAVSVGV</sequence>
<reference evidence="1" key="1">
    <citation type="submission" date="2011-10" db="EMBL/GenBank/DDBJ databases">
        <title>The Genome Sequence of Oxalobacter formigenes HOxBLS.</title>
        <authorList>
            <consortium name="The Broad Institute Genome Sequencing Platform"/>
            <person name="Earl A."/>
            <person name="Ward D."/>
            <person name="Feldgarden M."/>
            <person name="Gevers D."/>
            <person name="Allison M.J."/>
            <person name="Humphrey S."/>
            <person name="Young S.K."/>
            <person name="Zeng Q."/>
            <person name="Gargeya S."/>
            <person name="Fitzgerald M."/>
            <person name="Haas B."/>
            <person name="Abouelleil A."/>
            <person name="Alvarado L."/>
            <person name="Arachchi H.M."/>
            <person name="Berlin A."/>
            <person name="Brown A."/>
            <person name="Chapman S.B."/>
            <person name="Chen Z."/>
            <person name="Dunbar C."/>
            <person name="Freedman E."/>
            <person name="Gearin G."/>
            <person name="Goldberg J."/>
            <person name="Griggs A."/>
            <person name="Gujja S."/>
            <person name="Heiman D."/>
            <person name="Howarth C."/>
            <person name="Larson L."/>
            <person name="Lui A."/>
            <person name="MacDonald P.J.P."/>
            <person name="Montmayeur A."/>
            <person name="Murphy C."/>
            <person name="Neiman D."/>
            <person name="Pearson M."/>
            <person name="Priest M."/>
            <person name="Roberts A."/>
            <person name="Saif S."/>
            <person name="Shea T."/>
            <person name="Shenoy N."/>
            <person name="Sisk P."/>
            <person name="Stolte C."/>
            <person name="Sykes S."/>
            <person name="Wortman J."/>
            <person name="Nusbaum C."/>
            <person name="Birren B."/>
        </authorList>
    </citation>
    <scope>NUCLEOTIDE SEQUENCE [LARGE SCALE GENOMIC DNA]</scope>
    <source>
        <strain evidence="1">HOxBLS</strain>
    </source>
</reference>
<evidence type="ECO:0000313" key="2">
    <source>
        <dbReference type="Proteomes" id="UP000003973"/>
    </source>
</evidence>
<dbReference type="AlphaFoldDB" id="C3X448"/>
<protein>
    <submittedName>
        <fullName evidence="1">Uncharacterized protein</fullName>
    </submittedName>
</protein>
<gene>
    <name evidence="1" type="ORF">OFAG_01137</name>
</gene>
<proteinExistence type="predicted"/>
<organism evidence="1 2">
    <name type="scientific">Oxalobacter paraformigenes</name>
    <dbReference type="NCBI Taxonomy" id="556268"/>
    <lineage>
        <taxon>Bacteria</taxon>
        <taxon>Pseudomonadati</taxon>
        <taxon>Pseudomonadota</taxon>
        <taxon>Betaproteobacteria</taxon>
        <taxon>Burkholderiales</taxon>
        <taxon>Oxalobacteraceae</taxon>
        <taxon>Oxalobacter</taxon>
    </lineage>
</organism>
<accession>C3X448</accession>
<name>C3X448_9BURK</name>
<dbReference type="EMBL" id="ACDP02000010">
    <property type="protein sequence ID" value="EEO27984.1"/>
    <property type="molecule type" value="Genomic_DNA"/>
</dbReference>
<keyword evidence="2" id="KW-1185">Reference proteome</keyword>